<evidence type="ECO:0008006" key="4">
    <source>
        <dbReference type="Google" id="ProtNLM"/>
    </source>
</evidence>
<protein>
    <recommendedName>
        <fullName evidence="4">UbiA prenyltransferase family protein</fullName>
    </recommendedName>
</protein>
<feature type="transmembrane region" description="Helical" evidence="1">
    <location>
        <begin position="278"/>
        <end position="302"/>
    </location>
</feature>
<dbReference type="OrthoDB" id="1452981at2"/>
<accession>A0A386HQK6</accession>
<feature type="transmembrane region" description="Helical" evidence="1">
    <location>
        <begin position="5"/>
        <end position="25"/>
    </location>
</feature>
<organism evidence="2 3">
    <name type="scientific">Arachidicoccus soli</name>
    <dbReference type="NCBI Taxonomy" id="2341117"/>
    <lineage>
        <taxon>Bacteria</taxon>
        <taxon>Pseudomonadati</taxon>
        <taxon>Bacteroidota</taxon>
        <taxon>Chitinophagia</taxon>
        <taxon>Chitinophagales</taxon>
        <taxon>Chitinophagaceae</taxon>
        <taxon>Arachidicoccus</taxon>
    </lineage>
</organism>
<keyword evidence="1" id="KW-0472">Membrane</keyword>
<keyword evidence="1" id="KW-1133">Transmembrane helix</keyword>
<keyword evidence="1" id="KW-0812">Transmembrane</keyword>
<feature type="transmembrane region" description="Helical" evidence="1">
    <location>
        <begin position="79"/>
        <end position="100"/>
    </location>
</feature>
<feature type="transmembrane region" description="Helical" evidence="1">
    <location>
        <begin position="148"/>
        <end position="169"/>
    </location>
</feature>
<feature type="transmembrane region" description="Helical" evidence="1">
    <location>
        <begin position="37"/>
        <end position="58"/>
    </location>
</feature>
<feature type="transmembrane region" description="Helical" evidence="1">
    <location>
        <begin position="112"/>
        <end position="136"/>
    </location>
</feature>
<proteinExistence type="predicted"/>
<dbReference type="KEGG" id="ark:D6B99_10260"/>
<dbReference type="Proteomes" id="UP000266118">
    <property type="component" value="Chromosome"/>
</dbReference>
<gene>
    <name evidence="2" type="ORF">D6B99_10260</name>
</gene>
<evidence type="ECO:0000256" key="1">
    <source>
        <dbReference type="SAM" id="Phobius"/>
    </source>
</evidence>
<feature type="transmembrane region" description="Helical" evidence="1">
    <location>
        <begin position="225"/>
        <end position="245"/>
    </location>
</feature>
<feature type="transmembrane region" description="Helical" evidence="1">
    <location>
        <begin position="251"/>
        <end position="269"/>
    </location>
</feature>
<evidence type="ECO:0000313" key="3">
    <source>
        <dbReference type="Proteomes" id="UP000266118"/>
    </source>
</evidence>
<reference evidence="2 3" key="1">
    <citation type="submission" date="2018-09" db="EMBL/GenBank/DDBJ databases">
        <title>Arachidicoccus sp. nov., a bacterium isolated from soil.</title>
        <authorList>
            <person name="Weon H.-Y."/>
            <person name="Kwon S.-W."/>
            <person name="Lee S.A."/>
        </authorList>
    </citation>
    <scope>NUCLEOTIDE SEQUENCE [LARGE SCALE GENOMIC DNA]</scope>
    <source>
        <strain evidence="2 3">KIS59-12</strain>
    </source>
</reference>
<dbReference type="AlphaFoldDB" id="A0A386HQK6"/>
<dbReference type="RefSeq" id="WP_119987846.1">
    <property type="nucleotide sequence ID" value="NZ_CP032489.1"/>
</dbReference>
<keyword evidence="3" id="KW-1185">Reference proteome</keyword>
<sequence length="303" mass="35722">MKNKFFQSIFFGNYFVGLLAIALNIESTLELGLPYNTFFYFVLIFAAPTVYYTYAYTNANVYKLHTNPRSHWYFVNKRFVQWSQVVLAILCILVLSYLTIHYFDNLMVLPFSYWLSACVIILAGLLYYGLLPKFIFKYNLRNTGWLKAFVIGFVWACTANVLPLLMLRIEYRGAYPISNLWIWLFINNWMFCTVNAIMFDIKDYPTDANKHLRTFVVSFGLRKTIYYILIPLSIIGMIAFFVFGYINHFSFMQLLFKTLPFILTIYLAYRLHRRQSNIFYLVVIDGLIFFKAICGIIAVHFAH</sequence>
<name>A0A386HQK6_9BACT</name>
<evidence type="ECO:0000313" key="2">
    <source>
        <dbReference type="EMBL" id="AYD47939.1"/>
    </source>
</evidence>
<feature type="transmembrane region" description="Helical" evidence="1">
    <location>
        <begin position="181"/>
        <end position="204"/>
    </location>
</feature>
<dbReference type="EMBL" id="CP032489">
    <property type="protein sequence ID" value="AYD47939.1"/>
    <property type="molecule type" value="Genomic_DNA"/>
</dbReference>